<dbReference type="AlphaFoldDB" id="S0F5E3"/>
<dbReference type="Pfam" id="PF12099">
    <property type="entry name" value="DUF3575"/>
    <property type="match status" value="1"/>
</dbReference>
<comment type="caution">
    <text evidence="1">The sequence shown here is derived from an EMBL/GenBank/DDBJ whole genome shotgun (WGS) entry which is preliminary data.</text>
</comment>
<dbReference type="Proteomes" id="UP000014073">
    <property type="component" value="Unassembled WGS sequence"/>
</dbReference>
<name>S0F5E3_9BACT</name>
<dbReference type="SUPFAM" id="SSF103088">
    <property type="entry name" value="OmpA-like"/>
    <property type="match status" value="1"/>
</dbReference>
<protein>
    <recommendedName>
        <fullName evidence="3">DUF3575 domain-containing protein</fullName>
    </recommendedName>
</protein>
<gene>
    <name evidence="1" type="ORF">BACCOPRO_00977</name>
</gene>
<organism evidence="1 2">
    <name type="scientific">Phocaeicola coprophilus DSM 18228 = JCM 13818</name>
    <dbReference type="NCBI Taxonomy" id="547042"/>
    <lineage>
        <taxon>Bacteria</taxon>
        <taxon>Pseudomonadati</taxon>
        <taxon>Bacteroidota</taxon>
        <taxon>Bacteroidia</taxon>
        <taxon>Bacteroidales</taxon>
        <taxon>Bacteroidaceae</taxon>
        <taxon>Phocaeicola</taxon>
    </lineage>
</organism>
<proteinExistence type="predicted"/>
<dbReference type="HOGENOM" id="CLU_035792_0_0_10"/>
<dbReference type="STRING" id="547042.BACCOPRO_00977"/>
<evidence type="ECO:0000313" key="1">
    <source>
        <dbReference type="EMBL" id="EEF75488.1"/>
    </source>
</evidence>
<reference evidence="1 2" key="1">
    <citation type="submission" date="2008-12" db="EMBL/GenBank/DDBJ databases">
        <authorList>
            <person name="Fulton L."/>
            <person name="Clifton S."/>
            <person name="Fulton B."/>
            <person name="Xu J."/>
            <person name="Minx P."/>
            <person name="Pepin K.H."/>
            <person name="Johnson M."/>
            <person name="Bhonagiri V."/>
            <person name="Nash W.E."/>
            <person name="Mardis E.R."/>
            <person name="Wilson R.K."/>
        </authorList>
    </citation>
    <scope>NUCLEOTIDE SEQUENCE [LARGE SCALE GENOMIC DNA]</scope>
    <source>
        <strain evidence="1 2">DSM 18228</strain>
    </source>
</reference>
<evidence type="ECO:0000313" key="2">
    <source>
        <dbReference type="Proteomes" id="UP000014073"/>
    </source>
</evidence>
<dbReference type="InterPro" id="IPR036737">
    <property type="entry name" value="OmpA-like_sf"/>
</dbReference>
<dbReference type="InterPro" id="IPR021958">
    <property type="entry name" value="DUF3575"/>
</dbReference>
<dbReference type="PROSITE" id="PS51257">
    <property type="entry name" value="PROKAR_LIPOPROTEIN"/>
    <property type="match status" value="1"/>
</dbReference>
<dbReference type="eggNOG" id="COG2885">
    <property type="taxonomic scope" value="Bacteria"/>
</dbReference>
<accession>S0F5E3</accession>
<keyword evidence="2" id="KW-1185">Reference proteome</keyword>
<dbReference type="EMBL" id="ACBW01000078">
    <property type="protein sequence ID" value="EEF75488.1"/>
    <property type="molecule type" value="Genomic_DNA"/>
</dbReference>
<sequence length="417" mass="47177">MRGLLYRLPGSLFSGLILLAMLFGCAGSLLAQQTVIRQTDQSYTLLFNIDSHTVDTAYCSNDAVLDQIETGLGRLLSVSGVMIDSVVIVSSASPDGRNSYNYRLSAERGQHVYHHLRSLYSGLPEACWILESRGEDWVAFRNILDGDPDQPARKELLAIVDTDYPADEKERQIKRFRQAYAYLADHHLYKLRAVSVTVYASVHDLAPVEPVHALSVGTQLTLNPLSAGTHLIQPDLSASAEKKRFRLPPFAVKTNLLYDAALVPNIGLEFFFRERWSVALNWMYAWWKTDRRHYYWRVYGGDVEARYWLGKDGYGYHRSGHHVGVYAQTGTFDFELGGRGYMVDDWGYGGGISYGYSLPVARNLNLDFTLGVGVFHGKCKEYLPIDGRYVWQLTKKMNWVGPTKAEISLVWHIGDRN</sequence>
<evidence type="ECO:0008006" key="3">
    <source>
        <dbReference type="Google" id="ProtNLM"/>
    </source>
</evidence>